<evidence type="ECO:0000313" key="12">
    <source>
        <dbReference type="Proteomes" id="UP000503251"/>
    </source>
</evidence>
<keyword evidence="7 8" id="KW-0472">Membrane</keyword>
<feature type="transmembrane region" description="Helical" evidence="8">
    <location>
        <begin position="381"/>
        <end position="401"/>
    </location>
</feature>
<dbReference type="InterPro" id="IPR003445">
    <property type="entry name" value="Cat_transpt"/>
</dbReference>
<dbReference type="AlphaFoldDB" id="A0A6P1ZLH2"/>
<proteinExistence type="predicted"/>
<protein>
    <submittedName>
        <fullName evidence="10">Potassium transporter TrkH</fullName>
    </submittedName>
</protein>
<feature type="transmembrane region" description="Helical" evidence="8">
    <location>
        <begin position="348"/>
        <end position="369"/>
    </location>
</feature>
<keyword evidence="5 8" id="KW-1133">Transmembrane helix</keyword>
<dbReference type="Proteomes" id="UP000434052">
    <property type="component" value="Unassembled WGS sequence"/>
</dbReference>
<evidence type="ECO:0000256" key="7">
    <source>
        <dbReference type="ARBA" id="ARBA00023136"/>
    </source>
</evidence>
<evidence type="ECO:0000313" key="10">
    <source>
        <dbReference type="EMBL" id="TVM34596.1"/>
    </source>
</evidence>
<keyword evidence="4 8" id="KW-0812">Transmembrane</keyword>
<gene>
    <name evidence="10" type="ORF">DQK91_08470</name>
    <name evidence="9" type="ORF">E8L03_00520</name>
</gene>
<organism evidence="10 11">
    <name type="scientific">Oceanidesulfovibrio marinus</name>
    <dbReference type="NCBI Taxonomy" id="370038"/>
    <lineage>
        <taxon>Bacteria</taxon>
        <taxon>Pseudomonadati</taxon>
        <taxon>Thermodesulfobacteriota</taxon>
        <taxon>Desulfovibrionia</taxon>
        <taxon>Desulfovibrionales</taxon>
        <taxon>Desulfovibrionaceae</taxon>
        <taxon>Oceanidesulfovibrio</taxon>
    </lineage>
</organism>
<comment type="subcellular location">
    <subcellularLocation>
        <location evidence="1">Cell membrane</location>
        <topology evidence="1">Multi-pass membrane protein</topology>
    </subcellularLocation>
</comment>
<dbReference type="RefSeq" id="WP_144304917.1">
    <property type="nucleotide sequence ID" value="NZ_CP039543.1"/>
</dbReference>
<feature type="transmembrane region" description="Helical" evidence="8">
    <location>
        <begin position="228"/>
        <end position="250"/>
    </location>
</feature>
<reference evidence="9 12" key="2">
    <citation type="submission" date="2019-04" db="EMBL/GenBank/DDBJ databases">
        <title>Isolation and culture of sulfate reducing bacteria from the cold seep of the South China Sea.</title>
        <authorList>
            <person name="Sun C."/>
            <person name="Liu R."/>
        </authorList>
    </citation>
    <scope>NUCLEOTIDE SEQUENCE [LARGE SCALE GENOMIC DNA]</scope>
    <source>
        <strain evidence="9 12">CS1</strain>
    </source>
</reference>
<dbReference type="EMBL" id="CP039543">
    <property type="protein sequence ID" value="QJT07490.1"/>
    <property type="molecule type" value="Genomic_DNA"/>
</dbReference>
<dbReference type="GO" id="GO:0008324">
    <property type="term" value="F:monoatomic cation transmembrane transporter activity"/>
    <property type="evidence" value="ECO:0007669"/>
    <property type="project" value="InterPro"/>
</dbReference>
<dbReference type="OrthoDB" id="9810952at2"/>
<dbReference type="EMBL" id="QMIF01000004">
    <property type="protein sequence ID" value="TVM34596.1"/>
    <property type="molecule type" value="Genomic_DNA"/>
</dbReference>
<keyword evidence="2" id="KW-0813">Transport</keyword>
<feature type="transmembrane region" description="Helical" evidence="8">
    <location>
        <begin position="124"/>
        <end position="146"/>
    </location>
</feature>
<sequence length="452" mass="48254">MPPQKRLITPFSLPIYAFGLAIALGALALSHPACLNGESIRPIDALFTSTSAVCVTGLIVVDTGQFFSPLGQTVILLLIQLGGLGIMTYTSLALILLRRRISLTDRLAVGQSLLHDPAFDLGRFLFRVVTGALVLEALGCLALWLLEPEGFPLFSAAFHSISAFCNAGFSLYPDSLMGYDTNIGVNVVIMVLITIGGLGFTVVNELMHKGVHRARGHKVARLSFHTRTVLSTSAVLVVVGTGTIFLGELFGPAETHIPLWNRILHALFQSVTCRTAGFNTLDIGAMSNIALVFMMMLMYVGGSPGSTAGGIKTTTARAVVGFVVSQIKGRSQTVVGSRALDRETMNKAITLTIMASLTVAFATLVLSITEAHLGAEGLHRGSFLELLFEVVSAFGTVGLSTGITAKLSDTGRAIIIMLMFVGRLGPILFLTALQEWQTKPRYSWPEEGLMIG</sequence>
<dbReference type="GO" id="GO:0005886">
    <property type="term" value="C:plasma membrane"/>
    <property type="evidence" value="ECO:0007669"/>
    <property type="project" value="UniProtKB-SubCell"/>
</dbReference>
<evidence type="ECO:0000256" key="4">
    <source>
        <dbReference type="ARBA" id="ARBA00022692"/>
    </source>
</evidence>
<evidence type="ECO:0000256" key="6">
    <source>
        <dbReference type="ARBA" id="ARBA00023065"/>
    </source>
</evidence>
<feature type="transmembrane region" description="Helical" evidence="8">
    <location>
        <begin position="413"/>
        <end position="433"/>
    </location>
</feature>
<evidence type="ECO:0000256" key="2">
    <source>
        <dbReference type="ARBA" id="ARBA00022448"/>
    </source>
</evidence>
<feature type="transmembrane region" description="Helical" evidence="8">
    <location>
        <begin position="74"/>
        <end position="97"/>
    </location>
</feature>
<keyword evidence="3" id="KW-1003">Cell membrane</keyword>
<keyword evidence="6" id="KW-0406">Ion transport</keyword>
<feature type="transmembrane region" description="Helical" evidence="8">
    <location>
        <begin position="15"/>
        <end position="34"/>
    </location>
</feature>
<dbReference type="Proteomes" id="UP000503251">
    <property type="component" value="Chromosome"/>
</dbReference>
<evidence type="ECO:0000256" key="8">
    <source>
        <dbReference type="SAM" id="Phobius"/>
    </source>
</evidence>
<evidence type="ECO:0000313" key="11">
    <source>
        <dbReference type="Proteomes" id="UP000434052"/>
    </source>
</evidence>
<evidence type="ECO:0000256" key="3">
    <source>
        <dbReference type="ARBA" id="ARBA00022475"/>
    </source>
</evidence>
<reference evidence="10 11" key="1">
    <citation type="submission" date="2018-06" db="EMBL/GenBank/DDBJ databases">
        <title>Complete genome of Desulfovibrio marinus P48SEP.</title>
        <authorList>
            <person name="Crispim J.S."/>
            <person name="Vidigal P.M.P."/>
            <person name="Silva L.C.F."/>
            <person name="Araujo L.C."/>
            <person name="Laguardia C.N."/>
            <person name="Dias R.S."/>
            <person name="Sousa M.P."/>
            <person name="Paula S.O."/>
            <person name="Silva C."/>
        </authorList>
    </citation>
    <scope>NUCLEOTIDE SEQUENCE [LARGE SCALE GENOMIC DNA]</scope>
    <source>
        <strain evidence="10 11">P48SEP</strain>
    </source>
</reference>
<evidence type="ECO:0000313" key="9">
    <source>
        <dbReference type="EMBL" id="QJT07490.1"/>
    </source>
</evidence>
<accession>A0A6P1ZLH2</accession>
<evidence type="ECO:0000256" key="1">
    <source>
        <dbReference type="ARBA" id="ARBA00004651"/>
    </source>
</evidence>
<feature type="transmembrane region" description="Helical" evidence="8">
    <location>
        <begin position="183"/>
        <end position="207"/>
    </location>
</feature>
<keyword evidence="12" id="KW-1185">Reference proteome</keyword>
<dbReference type="PANTHER" id="PTHR32024:SF1">
    <property type="entry name" value="KTR SYSTEM POTASSIUM UPTAKE PROTEIN B"/>
    <property type="match status" value="1"/>
</dbReference>
<name>A0A6P1ZLH2_9BACT</name>
<dbReference type="GO" id="GO:0030001">
    <property type="term" value="P:metal ion transport"/>
    <property type="evidence" value="ECO:0007669"/>
    <property type="project" value="UniProtKB-ARBA"/>
</dbReference>
<dbReference type="Pfam" id="PF02386">
    <property type="entry name" value="TrkH"/>
    <property type="match status" value="1"/>
</dbReference>
<dbReference type="PANTHER" id="PTHR32024">
    <property type="entry name" value="TRK SYSTEM POTASSIUM UPTAKE PROTEIN TRKG-RELATED"/>
    <property type="match status" value="1"/>
</dbReference>
<feature type="transmembrane region" description="Helical" evidence="8">
    <location>
        <begin position="283"/>
        <end position="302"/>
    </location>
</feature>
<evidence type="ECO:0000256" key="5">
    <source>
        <dbReference type="ARBA" id="ARBA00022989"/>
    </source>
</evidence>